<dbReference type="EMBL" id="JBHSON010000189">
    <property type="protein sequence ID" value="MFC5754837.1"/>
    <property type="molecule type" value="Genomic_DNA"/>
</dbReference>
<evidence type="ECO:0000313" key="3">
    <source>
        <dbReference type="EMBL" id="MFC5754837.1"/>
    </source>
</evidence>
<accession>A0ABW1AJZ2</accession>
<gene>
    <name evidence="3" type="ORF">ACFPZN_55275</name>
</gene>
<keyword evidence="4" id="KW-1185">Reference proteome</keyword>
<comment type="caution">
    <text evidence="3">The sequence shown here is derived from an EMBL/GenBank/DDBJ whole genome shotgun (WGS) entry which is preliminary data.</text>
</comment>
<evidence type="ECO:0000256" key="2">
    <source>
        <dbReference type="SAM" id="SignalP"/>
    </source>
</evidence>
<evidence type="ECO:0000256" key="1">
    <source>
        <dbReference type="SAM" id="MobiDB-lite"/>
    </source>
</evidence>
<sequence length="87" mass="8200">MALSGRTKIGIVLAGAAGAAALGLGGAALADPGAPPELRIVSGHDEAPGTTGGPGMTGASWNAGAPGKDCPEKRTATPDPAQAADGR</sequence>
<protein>
    <submittedName>
        <fullName evidence="3">Uncharacterized protein</fullName>
    </submittedName>
</protein>
<dbReference type="RefSeq" id="WP_378293334.1">
    <property type="nucleotide sequence ID" value="NZ_JBHSON010000189.1"/>
</dbReference>
<proteinExistence type="predicted"/>
<feature type="region of interest" description="Disordered" evidence="1">
    <location>
        <begin position="27"/>
        <end position="87"/>
    </location>
</feature>
<feature type="signal peptide" evidence="2">
    <location>
        <begin position="1"/>
        <end position="30"/>
    </location>
</feature>
<organism evidence="3 4">
    <name type="scientific">Actinomadura rugatobispora</name>
    <dbReference type="NCBI Taxonomy" id="1994"/>
    <lineage>
        <taxon>Bacteria</taxon>
        <taxon>Bacillati</taxon>
        <taxon>Actinomycetota</taxon>
        <taxon>Actinomycetes</taxon>
        <taxon>Streptosporangiales</taxon>
        <taxon>Thermomonosporaceae</taxon>
        <taxon>Actinomadura</taxon>
    </lineage>
</organism>
<dbReference type="Proteomes" id="UP001596074">
    <property type="component" value="Unassembled WGS sequence"/>
</dbReference>
<feature type="chain" id="PRO_5045063325" evidence="2">
    <location>
        <begin position="31"/>
        <end position="87"/>
    </location>
</feature>
<name>A0ABW1AJZ2_9ACTN</name>
<reference evidence="4" key="1">
    <citation type="journal article" date="2019" name="Int. J. Syst. Evol. Microbiol.">
        <title>The Global Catalogue of Microorganisms (GCM) 10K type strain sequencing project: providing services to taxonomists for standard genome sequencing and annotation.</title>
        <authorList>
            <consortium name="The Broad Institute Genomics Platform"/>
            <consortium name="The Broad Institute Genome Sequencing Center for Infectious Disease"/>
            <person name="Wu L."/>
            <person name="Ma J."/>
        </authorList>
    </citation>
    <scope>NUCLEOTIDE SEQUENCE [LARGE SCALE GENOMIC DNA]</scope>
    <source>
        <strain evidence="4">KCTC 42087</strain>
    </source>
</reference>
<keyword evidence="2" id="KW-0732">Signal</keyword>
<evidence type="ECO:0000313" key="4">
    <source>
        <dbReference type="Proteomes" id="UP001596074"/>
    </source>
</evidence>